<evidence type="ECO:0000313" key="8">
    <source>
        <dbReference type="Proteomes" id="UP000218267"/>
    </source>
</evidence>
<dbReference type="KEGG" id="mbas:ALGA_1534"/>
<gene>
    <name evidence="7" type="ORF">ALGA_1534</name>
</gene>
<dbReference type="PANTHER" id="PTHR33164">
    <property type="entry name" value="TRANSCRIPTIONAL REGULATOR, MARR FAMILY"/>
    <property type="match status" value="1"/>
</dbReference>
<proteinExistence type="predicted"/>
<dbReference type="InterPro" id="IPR000835">
    <property type="entry name" value="HTH_MarR-typ"/>
</dbReference>
<sequence>MDDKQLRLSSQICFPIYSASRLITKAYKPYLDEIGLTYPQYLVLLVLWENDELTVNQISEKLLLNTNTLSPLLKRMGKMELLERNRSHEDERSVIVQLTEKGKQLKMKALPIPEKLVMELLSDNIKIEEMLKLKDILSKLIFLLTNKSGSSDKA</sequence>
<dbReference type="SUPFAM" id="SSF46785">
    <property type="entry name" value="Winged helix' DNA-binding domain"/>
    <property type="match status" value="1"/>
</dbReference>
<feature type="domain" description="HTH marR-type" evidence="6">
    <location>
        <begin position="9"/>
        <end position="142"/>
    </location>
</feature>
<evidence type="ECO:0000256" key="2">
    <source>
        <dbReference type="ARBA" id="ARBA00022490"/>
    </source>
</evidence>
<dbReference type="RefSeq" id="WP_096428791.1">
    <property type="nucleotide sequence ID" value="NZ_AP018042.1"/>
</dbReference>
<accession>A0A1Y1CHZ7</accession>
<dbReference type="InterPro" id="IPR039422">
    <property type="entry name" value="MarR/SlyA-like"/>
</dbReference>
<organism evidence="7 8">
    <name type="scientific">Labilibaculum antarcticum</name>
    <dbReference type="NCBI Taxonomy" id="1717717"/>
    <lineage>
        <taxon>Bacteria</taxon>
        <taxon>Pseudomonadati</taxon>
        <taxon>Bacteroidota</taxon>
        <taxon>Bacteroidia</taxon>
        <taxon>Marinilabiliales</taxon>
        <taxon>Marinifilaceae</taxon>
        <taxon>Labilibaculum</taxon>
    </lineage>
</organism>
<reference evidence="8" key="2">
    <citation type="journal article" date="2020" name="Antonie Van Leeuwenhoek">
        <title>Labilibaculum antarcticum sp. nov., a novel facultative anaerobic, psychrotorelant bacterium isolated from marine sediment of Antarctica.</title>
        <authorList>
            <person name="Watanabe M."/>
            <person name="Kojima H."/>
            <person name="Fukui M."/>
        </authorList>
    </citation>
    <scope>NUCLEOTIDE SEQUENCE [LARGE SCALE GENOMIC DNA]</scope>
    <source>
        <strain evidence="8">SPP2</strain>
    </source>
</reference>
<protein>
    <submittedName>
        <fullName evidence="7">MarR family transcriptional regulator</fullName>
    </submittedName>
</protein>
<dbReference type="SMART" id="SM00347">
    <property type="entry name" value="HTH_MARR"/>
    <property type="match status" value="1"/>
</dbReference>
<keyword evidence="4" id="KW-0238">DNA-binding</keyword>
<dbReference type="AlphaFoldDB" id="A0A1Y1CHZ7"/>
<dbReference type="GO" id="GO:0006950">
    <property type="term" value="P:response to stress"/>
    <property type="evidence" value="ECO:0007669"/>
    <property type="project" value="TreeGrafter"/>
</dbReference>
<dbReference type="InterPro" id="IPR036390">
    <property type="entry name" value="WH_DNA-bd_sf"/>
</dbReference>
<evidence type="ECO:0000256" key="1">
    <source>
        <dbReference type="ARBA" id="ARBA00004496"/>
    </source>
</evidence>
<dbReference type="InterPro" id="IPR055166">
    <property type="entry name" value="Transc_reg_Sar_Rot_HTH"/>
</dbReference>
<evidence type="ECO:0000259" key="6">
    <source>
        <dbReference type="PROSITE" id="PS50995"/>
    </source>
</evidence>
<dbReference type="GO" id="GO:0003677">
    <property type="term" value="F:DNA binding"/>
    <property type="evidence" value="ECO:0007669"/>
    <property type="project" value="UniProtKB-KW"/>
</dbReference>
<evidence type="ECO:0000256" key="4">
    <source>
        <dbReference type="ARBA" id="ARBA00023125"/>
    </source>
</evidence>
<evidence type="ECO:0000313" key="7">
    <source>
        <dbReference type="EMBL" id="BAX79910.1"/>
    </source>
</evidence>
<keyword evidence="3" id="KW-0805">Transcription regulation</keyword>
<dbReference type="Proteomes" id="UP000218267">
    <property type="component" value="Chromosome"/>
</dbReference>
<dbReference type="PROSITE" id="PS50995">
    <property type="entry name" value="HTH_MARR_2"/>
    <property type="match status" value="1"/>
</dbReference>
<dbReference type="Pfam" id="PF22381">
    <property type="entry name" value="Staph_reg_Sar_Rot"/>
    <property type="match status" value="1"/>
</dbReference>
<dbReference type="GO" id="GO:0005737">
    <property type="term" value="C:cytoplasm"/>
    <property type="evidence" value="ECO:0007669"/>
    <property type="project" value="UniProtKB-SubCell"/>
</dbReference>
<dbReference type="PANTHER" id="PTHR33164:SF5">
    <property type="entry name" value="ORGANIC HYDROPEROXIDE RESISTANCE TRANSCRIPTIONAL REGULATOR"/>
    <property type="match status" value="1"/>
</dbReference>
<dbReference type="EMBL" id="AP018042">
    <property type="protein sequence ID" value="BAX79910.1"/>
    <property type="molecule type" value="Genomic_DNA"/>
</dbReference>
<evidence type="ECO:0000256" key="5">
    <source>
        <dbReference type="ARBA" id="ARBA00023163"/>
    </source>
</evidence>
<dbReference type="PRINTS" id="PR00598">
    <property type="entry name" value="HTHMARR"/>
</dbReference>
<dbReference type="OrthoDB" id="9806864at2"/>
<reference evidence="7 8" key="1">
    <citation type="journal article" date="2018" name="Mar. Genomics">
        <title>Complete genome sequence of Marinifilaceae bacterium strain SPP2, isolated from the Antarctic marine sediment.</title>
        <authorList>
            <person name="Watanabe M."/>
            <person name="Kojima H."/>
            <person name="Fukui M."/>
        </authorList>
    </citation>
    <scope>NUCLEOTIDE SEQUENCE [LARGE SCALE GENOMIC DNA]</scope>
    <source>
        <strain evidence="7 8">SPP2</strain>
    </source>
</reference>
<dbReference type="FunFam" id="1.10.10.10:FF:000163">
    <property type="entry name" value="MarR family transcriptional regulator"/>
    <property type="match status" value="1"/>
</dbReference>
<comment type="subcellular location">
    <subcellularLocation>
        <location evidence="1">Cytoplasm</location>
    </subcellularLocation>
</comment>
<keyword evidence="5" id="KW-0804">Transcription</keyword>
<dbReference type="GO" id="GO:0003700">
    <property type="term" value="F:DNA-binding transcription factor activity"/>
    <property type="evidence" value="ECO:0007669"/>
    <property type="project" value="InterPro"/>
</dbReference>
<keyword evidence="8" id="KW-1185">Reference proteome</keyword>
<dbReference type="Gene3D" id="1.10.10.10">
    <property type="entry name" value="Winged helix-like DNA-binding domain superfamily/Winged helix DNA-binding domain"/>
    <property type="match status" value="1"/>
</dbReference>
<dbReference type="InterPro" id="IPR036388">
    <property type="entry name" value="WH-like_DNA-bd_sf"/>
</dbReference>
<keyword evidence="2" id="KW-0963">Cytoplasm</keyword>
<evidence type="ECO:0000256" key="3">
    <source>
        <dbReference type="ARBA" id="ARBA00023015"/>
    </source>
</evidence>
<name>A0A1Y1CHZ7_9BACT</name>